<accession>A0A7Z2VLW0</accession>
<feature type="transmembrane region" description="Helical" evidence="1">
    <location>
        <begin position="6"/>
        <end position="28"/>
    </location>
</feature>
<keyword evidence="1" id="KW-1133">Transmembrane helix</keyword>
<reference evidence="2 3" key="1">
    <citation type="submission" date="2020-04" db="EMBL/GenBank/DDBJ databases">
        <title>Genome sequencing of novel species.</title>
        <authorList>
            <person name="Heo J."/>
            <person name="Kim S.-J."/>
            <person name="Kim J.-S."/>
            <person name="Hong S.-B."/>
            <person name="Kwon S.-W."/>
        </authorList>
    </citation>
    <scope>NUCLEOTIDE SEQUENCE [LARGE SCALE GENOMIC DNA]</scope>
    <source>
        <strain evidence="2 3">MFER-1</strain>
    </source>
</reference>
<dbReference type="AlphaFoldDB" id="A0A7Z2VLW0"/>
<keyword evidence="1" id="KW-0812">Transmembrane</keyword>
<dbReference type="KEGG" id="cheb:HH215_21215"/>
<evidence type="ECO:0000313" key="3">
    <source>
        <dbReference type="Proteomes" id="UP000502248"/>
    </source>
</evidence>
<organism evidence="2 3">
    <name type="scientific">Cohnella herbarum</name>
    <dbReference type="NCBI Taxonomy" id="2728023"/>
    <lineage>
        <taxon>Bacteria</taxon>
        <taxon>Bacillati</taxon>
        <taxon>Bacillota</taxon>
        <taxon>Bacilli</taxon>
        <taxon>Bacillales</taxon>
        <taxon>Paenibacillaceae</taxon>
        <taxon>Cohnella</taxon>
    </lineage>
</organism>
<protein>
    <submittedName>
        <fullName evidence="2">Uncharacterized protein</fullName>
    </submittedName>
</protein>
<proteinExistence type="predicted"/>
<evidence type="ECO:0000256" key="1">
    <source>
        <dbReference type="SAM" id="Phobius"/>
    </source>
</evidence>
<keyword evidence="1" id="KW-0472">Membrane</keyword>
<keyword evidence="3" id="KW-1185">Reference proteome</keyword>
<dbReference type="RefSeq" id="WP_169281711.1">
    <property type="nucleotide sequence ID" value="NZ_CP051680.1"/>
</dbReference>
<name>A0A7Z2VLW0_9BACL</name>
<sequence length="94" mass="10828">MDNLYGYLGMGFGFMFLLSGATIAIVSIQQKFKTKHMELMNAGDIAREEHYRQLAESSLYVQQQMKDGQNQVLQELKEIRARLSAVEKLLREVE</sequence>
<dbReference type="Proteomes" id="UP000502248">
    <property type="component" value="Chromosome"/>
</dbReference>
<dbReference type="EMBL" id="CP051680">
    <property type="protein sequence ID" value="QJD85449.1"/>
    <property type="molecule type" value="Genomic_DNA"/>
</dbReference>
<gene>
    <name evidence="2" type="ORF">HH215_21215</name>
</gene>
<evidence type="ECO:0000313" key="2">
    <source>
        <dbReference type="EMBL" id="QJD85449.1"/>
    </source>
</evidence>